<dbReference type="RefSeq" id="WP_090476898.1">
    <property type="nucleotide sequence ID" value="NZ_LT629710.1"/>
</dbReference>
<dbReference type="PROSITE" id="PS51257">
    <property type="entry name" value="PROKAR_LIPOPROTEIN"/>
    <property type="match status" value="1"/>
</dbReference>
<proteinExistence type="predicted"/>
<keyword evidence="2" id="KW-0732">Signal</keyword>
<reference evidence="3 4" key="1">
    <citation type="submission" date="2016-10" db="EMBL/GenBank/DDBJ databases">
        <authorList>
            <person name="de Groot N.N."/>
        </authorList>
    </citation>
    <scope>NUCLEOTIDE SEQUENCE [LARGE SCALE GENOMIC DNA]</scope>
    <source>
        <strain evidence="4">P4-7,KCTC 19426,CECT 7604</strain>
    </source>
</reference>
<feature type="compositionally biased region" description="Low complexity" evidence="1">
    <location>
        <begin position="24"/>
        <end position="64"/>
    </location>
</feature>
<accession>A0A1H0PR71</accession>
<dbReference type="EMBL" id="LT629710">
    <property type="protein sequence ID" value="SDP07637.1"/>
    <property type="molecule type" value="Genomic_DNA"/>
</dbReference>
<evidence type="ECO:0000313" key="4">
    <source>
        <dbReference type="Proteomes" id="UP000198741"/>
    </source>
</evidence>
<organism evidence="3 4">
    <name type="scientific">Nakamurella panacisegetis</name>
    <dbReference type="NCBI Taxonomy" id="1090615"/>
    <lineage>
        <taxon>Bacteria</taxon>
        <taxon>Bacillati</taxon>
        <taxon>Actinomycetota</taxon>
        <taxon>Actinomycetes</taxon>
        <taxon>Nakamurellales</taxon>
        <taxon>Nakamurellaceae</taxon>
        <taxon>Nakamurella</taxon>
    </lineage>
</organism>
<dbReference type="Proteomes" id="UP000198741">
    <property type="component" value="Chromosome I"/>
</dbReference>
<feature type="chain" id="PRO_5039032400" evidence="2">
    <location>
        <begin position="21"/>
        <end position="174"/>
    </location>
</feature>
<evidence type="ECO:0000256" key="2">
    <source>
        <dbReference type="SAM" id="SignalP"/>
    </source>
</evidence>
<dbReference type="OrthoDB" id="4980934at2"/>
<dbReference type="STRING" id="1090615.SAMN04515671_2883"/>
<evidence type="ECO:0000256" key="1">
    <source>
        <dbReference type="SAM" id="MobiDB-lite"/>
    </source>
</evidence>
<feature type="region of interest" description="Disordered" evidence="1">
    <location>
        <begin position="24"/>
        <end position="76"/>
    </location>
</feature>
<gene>
    <name evidence="3" type="ORF">SAMN04515671_2883</name>
</gene>
<name>A0A1H0PR71_9ACTN</name>
<keyword evidence="4" id="KW-1185">Reference proteome</keyword>
<protein>
    <submittedName>
        <fullName evidence="3">Glucoamylase</fullName>
    </submittedName>
</protein>
<sequence length="174" mass="17175">MRLSLKPAAAALLAATLALTACTSSSGTSPNPSSRASISAPSSGAGTTTSVTASGTAKSSTSAGRNTKPTALPSGVTAQTLPTSVANVVDKRKNVAITSCAAVSGGWGAKGTAVNRSPKPVTYTITIFFTTTQATTLASAATKVTVKSGQTAKWSASAKLKAPRTMLCVLRGVG</sequence>
<feature type="signal peptide" evidence="2">
    <location>
        <begin position="1"/>
        <end position="20"/>
    </location>
</feature>
<dbReference type="AlphaFoldDB" id="A0A1H0PR71"/>
<evidence type="ECO:0000313" key="3">
    <source>
        <dbReference type="EMBL" id="SDP07637.1"/>
    </source>
</evidence>